<proteinExistence type="predicted"/>
<evidence type="ECO:0000313" key="1">
    <source>
        <dbReference type="EMBL" id="MFD0690164.1"/>
    </source>
</evidence>
<accession>A0ABW2XVL0</accession>
<dbReference type="SUPFAM" id="SSF54909">
    <property type="entry name" value="Dimeric alpha+beta barrel"/>
    <property type="match status" value="1"/>
</dbReference>
<sequence length="114" mass="12638">MIARVWQARTSGPRTTEEYRRVFQTEVLTSLRGIEGFRGAYLLARSDGDAVGIETVTLFESLDAVRSFAGKGYEREHVTPAARAVLLDSDPLIRHFDVLTAYRTGEDQGSSLTS</sequence>
<protein>
    <recommendedName>
        <fullName evidence="3">Antibiotic biosynthesis monooxygenase</fullName>
    </recommendedName>
</protein>
<evidence type="ECO:0008006" key="3">
    <source>
        <dbReference type="Google" id="ProtNLM"/>
    </source>
</evidence>
<organism evidence="1 2">
    <name type="scientific">Actinomadura fibrosa</name>
    <dbReference type="NCBI Taxonomy" id="111802"/>
    <lineage>
        <taxon>Bacteria</taxon>
        <taxon>Bacillati</taxon>
        <taxon>Actinomycetota</taxon>
        <taxon>Actinomycetes</taxon>
        <taxon>Streptosporangiales</taxon>
        <taxon>Thermomonosporaceae</taxon>
        <taxon>Actinomadura</taxon>
    </lineage>
</organism>
<dbReference type="RefSeq" id="WP_131755362.1">
    <property type="nucleotide sequence ID" value="NZ_CAACUY010000005.1"/>
</dbReference>
<gene>
    <name evidence="1" type="ORF">ACFQZM_37145</name>
</gene>
<comment type="caution">
    <text evidence="1">The sequence shown here is derived from an EMBL/GenBank/DDBJ whole genome shotgun (WGS) entry which is preliminary data.</text>
</comment>
<evidence type="ECO:0000313" key="2">
    <source>
        <dbReference type="Proteomes" id="UP001597063"/>
    </source>
</evidence>
<dbReference type="InterPro" id="IPR011008">
    <property type="entry name" value="Dimeric_a/b-barrel"/>
</dbReference>
<dbReference type="Proteomes" id="UP001597063">
    <property type="component" value="Unassembled WGS sequence"/>
</dbReference>
<dbReference type="EMBL" id="JBHTGP010000018">
    <property type="protein sequence ID" value="MFD0690164.1"/>
    <property type="molecule type" value="Genomic_DNA"/>
</dbReference>
<reference evidence="2" key="1">
    <citation type="journal article" date="2019" name="Int. J. Syst. Evol. Microbiol.">
        <title>The Global Catalogue of Microorganisms (GCM) 10K type strain sequencing project: providing services to taxonomists for standard genome sequencing and annotation.</title>
        <authorList>
            <consortium name="The Broad Institute Genomics Platform"/>
            <consortium name="The Broad Institute Genome Sequencing Center for Infectious Disease"/>
            <person name="Wu L."/>
            <person name="Ma J."/>
        </authorList>
    </citation>
    <scope>NUCLEOTIDE SEQUENCE [LARGE SCALE GENOMIC DNA]</scope>
    <source>
        <strain evidence="2">JCM 9371</strain>
    </source>
</reference>
<name>A0ABW2XVL0_9ACTN</name>
<keyword evidence="2" id="KW-1185">Reference proteome</keyword>